<evidence type="ECO:0000259" key="1">
    <source>
        <dbReference type="Pfam" id="PF01471"/>
    </source>
</evidence>
<keyword evidence="3" id="KW-1185">Reference proteome</keyword>
<gene>
    <name evidence="2" type="ORF">SAMN02745857_00854</name>
</gene>
<dbReference type="EMBL" id="FWXD01000004">
    <property type="protein sequence ID" value="SMC20190.1"/>
    <property type="molecule type" value="Genomic_DNA"/>
</dbReference>
<name>A0A1W1X8N3_9NEIS</name>
<dbReference type="Proteomes" id="UP000192761">
    <property type="component" value="Unassembled WGS sequence"/>
</dbReference>
<proteinExistence type="predicted"/>
<feature type="domain" description="Peptidoglycan binding-like" evidence="1">
    <location>
        <begin position="154"/>
        <end position="203"/>
    </location>
</feature>
<dbReference type="InterPro" id="IPR036366">
    <property type="entry name" value="PGBDSf"/>
</dbReference>
<protein>
    <submittedName>
        <fullName evidence="2">Putative peptidoglycan binding domain-containing protein</fullName>
    </submittedName>
</protein>
<dbReference type="InterPro" id="IPR036365">
    <property type="entry name" value="PGBD-like_sf"/>
</dbReference>
<dbReference type="RefSeq" id="WP_084089308.1">
    <property type="nucleotide sequence ID" value="NZ_FWXD01000004.1"/>
</dbReference>
<dbReference type="STRING" id="1121001.SAMN02745857_00854"/>
<evidence type="ECO:0000313" key="3">
    <source>
        <dbReference type="Proteomes" id="UP000192761"/>
    </source>
</evidence>
<dbReference type="OrthoDB" id="2080452at2"/>
<dbReference type="InterPro" id="IPR002477">
    <property type="entry name" value="Peptidoglycan-bd-like"/>
</dbReference>
<dbReference type="Gene3D" id="1.10.101.10">
    <property type="entry name" value="PGBD-like superfamily/PGBD"/>
    <property type="match status" value="1"/>
</dbReference>
<dbReference type="SUPFAM" id="SSF47090">
    <property type="entry name" value="PGBD-like"/>
    <property type="match status" value="1"/>
</dbReference>
<organism evidence="2 3">
    <name type="scientific">Andreprevotia lacus DSM 23236</name>
    <dbReference type="NCBI Taxonomy" id="1121001"/>
    <lineage>
        <taxon>Bacteria</taxon>
        <taxon>Pseudomonadati</taxon>
        <taxon>Pseudomonadota</taxon>
        <taxon>Betaproteobacteria</taxon>
        <taxon>Neisseriales</taxon>
        <taxon>Chitinibacteraceae</taxon>
        <taxon>Andreprevotia</taxon>
    </lineage>
</organism>
<dbReference type="AlphaFoldDB" id="A0A1W1X8N3"/>
<accession>A0A1W1X8N3</accession>
<dbReference type="Pfam" id="PF01471">
    <property type="entry name" value="PG_binding_1"/>
    <property type="match status" value="1"/>
</dbReference>
<evidence type="ECO:0000313" key="2">
    <source>
        <dbReference type="EMBL" id="SMC20190.1"/>
    </source>
</evidence>
<sequence length="222" mass="24033">MSTRRKIVPGDSVSSIAAEAGLAPDTVWQHADNQRLRDQRDHMDVLAAGDTLVVPAREAKEVDCATGQRHRFRRHGVPVRFSVQLLNMSGQAMANRPYKLVIDGALTLQGDTDGDGMLSVFVPPAARRGTLAVDGVQWPLAFGHLEPDDGLLGAQQRLSNLGFACLHEAGTLGPATRSALRRFQLRAGLAQTGKLDGATRDALARHHREPNAWREQQAGVQA</sequence>
<reference evidence="2 3" key="1">
    <citation type="submission" date="2017-04" db="EMBL/GenBank/DDBJ databases">
        <authorList>
            <person name="Afonso C.L."/>
            <person name="Miller P.J."/>
            <person name="Scott M.A."/>
            <person name="Spackman E."/>
            <person name="Goraichik I."/>
            <person name="Dimitrov K.M."/>
            <person name="Suarez D.L."/>
            <person name="Swayne D.E."/>
        </authorList>
    </citation>
    <scope>NUCLEOTIDE SEQUENCE [LARGE SCALE GENOMIC DNA]</scope>
    <source>
        <strain evidence="2 3">DSM 23236</strain>
    </source>
</reference>